<dbReference type="Proteomes" id="UP001157440">
    <property type="component" value="Unassembled WGS sequence"/>
</dbReference>
<accession>A0AA37TK89</accession>
<evidence type="ECO:0000313" key="1">
    <source>
        <dbReference type="EMBL" id="GLS73627.1"/>
    </source>
</evidence>
<protein>
    <submittedName>
        <fullName evidence="1">Uncharacterized protein</fullName>
    </submittedName>
</protein>
<organism evidence="1 2">
    <name type="scientific">Methylobacterium tardum</name>
    <dbReference type="NCBI Taxonomy" id="374432"/>
    <lineage>
        <taxon>Bacteria</taxon>
        <taxon>Pseudomonadati</taxon>
        <taxon>Pseudomonadota</taxon>
        <taxon>Alphaproteobacteria</taxon>
        <taxon>Hyphomicrobiales</taxon>
        <taxon>Methylobacteriaceae</taxon>
        <taxon>Methylobacterium</taxon>
    </lineage>
</organism>
<dbReference type="AlphaFoldDB" id="A0AA37TK89"/>
<sequence>MRIYSAIPLRMAPPRMAVVVHPEISTAASLLEAQRQSYDRDVALVRAGIQQEVLPLFWLQILENLATVEARAKAMRPAIGKPLSRRARRRNRGRVHAAKAILMRRFTPSVTWAWQNRDAA</sequence>
<keyword evidence="2" id="KW-1185">Reference proteome</keyword>
<evidence type="ECO:0000313" key="2">
    <source>
        <dbReference type="Proteomes" id="UP001157440"/>
    </source>
</evidence>
<reference evidence="2" key="1">
    <citation type="journal article" date="2019" name="Int. J. Syst. Evol. Microbiol.">
        <title>The Global Catalogue of Microorganisms (GCM) 10K type strain sequencing project: providing services to taxonomists for standard genome sequencing and annotation.</title>
        <authorList>
            <consortium name="The Broad Institute Genomics Platform"/>
            <consortium name="The Broad Institute Genome Sequencing Center for Infectious Disease"/>
            <person name="Wu L."/>
            <person name="Ma J."/>
        </authorList>
    </citation>
    <scope>NUCLEOTIDE SEQUENCE [LARGE SCALE GENOMIC DNA]</scope>
    <source>
        <strain evidence="2">NBRC 103632</strain>
    </source>
</reference>
<name>A0AA37TK89_9HYPH</name>
<gene>
    <name evidence="1" type="ORF">GCM10007890_56420</name>
</gene>
<dbReference type="EMBL" id="BSPL01000028">
    <property type="protein sequence ID" value="GLS73627.1"/>
    <property type="molecule type" value="Genomic_DNA"/>
</dbReference>
<comment type="caution">
    <text evidence="1">The sequence shown here is derived from an EMBL/GenBank/DDBJ whole genome shotgun (WGS) entry which is preliminary data.</text>
</comment>
<dbReference type="RefSeq" id="WP_238197808.1">
    <property type="nucleotide sequence ID" value="NZ_BPQZ01000021.1"/>
</dbReference>
<proteinExistence type="predicted"/>